<evidence type="ECO:0000256" key="1">
    <source>
        <dbReference type="SAM" id="MobiDB-lite"/>
    </source>
</evidence>
<protein>
    <submittedName>
        <fullName evidence="3">XRE family transcriptional regulator</fullName>
    </submittedName>
</protein>
<dbReference type="GO" id="GO:0003677">
    <property type="term" value="F:DNA binding"/>
    <property type="evidence" value="ECO:0007669"/>
    <property type="project" value="InterPro"/>
</dbReference>
<dbReference type="PROSITE" id="PS50943">
    <property type="entry name" value="HTH_CROC1"/>
    <property type="match status" value="1"/>
</dbReference>
<dbReference type="CDD" id="cd00093">
    <property type="entry name" value="HTH_XRE"/>
    <property type="match status" value="1"/>
</dbReference>
<dbReference type="EMBL" id="RFFG01000036">
    <property type="protein sequence ID" value="RMI42098.1"/>
    <property type="molecule type" value="Genomic_DNA"/>
</dbReference>
<keyword evidence="4" id="KW-1185">Reference proteome</keyword>
<proteinExistence type="predicted"/>
<comment type="caution">
    <text evidence="3">The sequence shown here is derived from an EMBL/GenBank/DDBJ whole genome shotgun (WGS) entry which is preliminary data.</text>
</comment>
<organism evidence="3 4">
    <name type="scientific">Actinomadura harenae</name>
    <dbReference type="NCBI Taxonomy" id="2483351"/>
    <lineage>
        <taxon>Bacteria</taxon>
        <taxon>Bacillati</taxon>
        <taxon>Actinomycetota</taxon>
        <taxon>Actinomycetes</taxon>
        <taxon>Streptosporangiales</taxon>
        <taxon>Thermomonosporaceae</taxon>
        <taxon>Actinomadura</taxon>
    </lineage>
</organism>
<dbReference type="SMART" id="SM00530">
    <property type="entry name" value="HTH_XRE"/>
    <property type="match status" value="1"/>
</dbReference>
<feature type="region of interest" description="Disordered" evidence="1">
    <location>
        <begin position="1"/>
        <end position="22"/>
    </location>
</feature>
<accession>A0A3M2M4Q0</accession>
<evidence type="ECO:0000259" key="2">
    <source>
        <dbReference type="PROSITE" id="PS50943"/>
    </source>
</evidence>
<dbReference type="InterPro" id="IPR001387">
    <property type="entry name" value="Cro/C1-type_HTH"/>
</dbReference>
<dbReference type="Pfam" id="PF13560">
    <property type="entry name" value="HTH_31"/>
    <property type="match status" value="1"/>
</dbReference>
<reference evidence="3 4" key="1">
    <citation type="submission" date="2018-10" db="EMBL/GenBank/DDBJ databases">
        <title>Isolation from soil.</title>
        <authorList>
            <person name="Hu J."/>
        </authorList>
    </citation>
    <scope>NUCLEOTIDE SEQUENCE [LARGE SCALE GENOMIC DNA]</scope>
    <source>
        <strain evidence="3 4">NEAU-Ht49</strain>
    </source>
</reference>
<dbReference type="InterPro" id="IPR010982">
    <property type="entry name" value="Lambda_DNA-bd_dom_sf"/>
</dbReference>
<gene>
    <name evidence="3" type="ORF">EBO15_20830</name>
</gene>
<feature type="compositionally biased region" description="Basic and acidic residues" evidence="1">
    <location>
        <begin position="9"/>
        <end position="18"/>
    </location>
</feature>
<evidence type="ECO:0000313" key="4">
    <source>
        <dbReference type="Proteomes" id="UP000282674"/>
    </source>
</evidence>
<dbReference type="SUPFAM" id="SSF47413">
    <property type="entry name" value="lambda repressor-like DNA-binding domains"/>
    <property type="match status" value="1"/>
</dbReference>
<evidence type="ECO:0000313" key="3">
    <source>
        <dbReference type="EMBL" id="RMI42098.1"/>
    </source>
</evidence>
<dbReference type="AlphaFoldDB" id="A0A3M2M4Q0"/>
<sequence>MTPSSRASLVKDETRKTCPAEPLTTRQEQVVAQTQPTARARLVASTMRKLRASAGLSQAEVAKEMGWSKSKQEKLEAGNLGVRPSDARALCSLYGVTDPQRVKDLVDLAKRSRIPGWWSAYGLGAVPGWFEPYISLESEASSLRVYQQELIHGLLQTPEYARSVVRAFAPRATDEEVDQRVDVRMQRQARLEGESPLALWVILNEAALRRPIEERGAWRAQLRYLLERCELPNVSLQVLPFAAGPHASMESSYELMGFPESADLNVLYLEAGQASSYHEDSVIIGQYTDVFDHLRGQALDTRRSSDFVAHVLQEV</sequence>
<feature type="domain" description="HTH cro/C1-type" evidence="2">
    <location>
        <begin position="47"/>
        <end position="102"/>
    </location>
</feature>
<dbReference type="Proteomes" id="UP000282674">
    <property type="component" value="Unassembled WGS sequence"/>
</dbReference>
<dbReference type="Pfam" id="PF19054">
    <property type="entry name" value="DUF5753"/>
    <property type="match status" value="1"/>
</dbReference>
<dbReference type="Gene3D" id="1.10.260.40">
    <property type="entry name" value="lambda repressor-like DNA-binding domains"/>
    <property type="match status" value="1"/>
</dbReference>
<dbReference type="InterPro" id="IPR043917">
    <property type="entry name" value="DUF5753"/>
</dbReference>
<name>A0A3M2M4Q0_9ACTN</name>